<feature type="transmembrane region" description="Helical" evidence="1">
    <location>
        <begin position="106"/>
        <end position="125"/>
    </location>
</feature>
<protein>
    <submittedName>
        <fullName evidence="2">DUF6518 family protein</fullName>
    </submittedName>
</protein>
<gene>
    <name evidence="2" type="ORF">ACFPER_09805</name>
</gene>
<keyword evidence="1" id="KW-1133">Transmembrane helix</keyword>
<accession>A0ABV9R530</accession>
<sequence>MTDSALVPVTSFRVPIAPSAARILFVAAIAFALGGLTSVGQTFLPEDAASLANSTAGWTAPTALLVFSTARSFREAIPAGVVSFVALTLGYAVVSTLRGFPFDPTTWAVIGVLAGPVIGAAAFALRRGRMAAAVGGGLLAGVLIGEGVYGLTVVAATTSPVFWWASIVLGGVLVFVVAARRLRDIRSTMVIISAAAVTAASFVGAYLALGALFAVL</sequence>
<evidence type="ECO:0000313" key="2">
    <source>
        <dbReference type="EMBL" id="MFC4829084.1"/>
    </source>
</evidence>
<keyword evidence="3" id="KW-1185">Reference proteome</keyword>
<dbReference type="EMBL" id="JBHSJC010000001">
    <property type="protein sequence ID" value="MFC4829084.1"/>
    <property type="molecule type" value="Genomic_DNA"/>
</dbReference>
<feature type="transmembrane region" description="Helical" evidence="1">
    <location>
        <begin position="161"/>
        <end position="179"/>
    </location>
</feature>
<feature type="transmembrane region" description="Helical" evidence="1">
    <location>
        <begin position="191"/>
        <end position="215"/>
    </location>
</feature>
<dbReference type="Proteomes" id="UP001595960">
    <property type="component" value="Unassembled WGS sequence"/>
</dbReference>
<feature type="transmembrane region" description="Helical" evidence="1">
    <location>
        <begin position="76"/>
        <end position="94"/>
    </location>
</feature>
<reference evidence="3" key="1">
    <citation type="journal article" date="2019" name="Int. J. Syst. Evol. Microbiol.">
        <title>The Global Catalogue of Microorganisms (GCM) 10K type strain sequencing project: providing services to taxonomists for standard genome sequencing and annotation.</title>
        <authorList>
            <consortium name="The Broad Institute Genomics Platform"/>
            <consortium name="The Broad Institute Genome Sequencing Center for Infectious Disease"/>
            <person name="Wu L."/>
            <person name="Ma J."/>
        </authorList>
    </citation>
    <scope>NUCLEOTIDE SEQUENCE [LARGE SCALE GENOMIC DNA]</scope>
    <source>
        <strain evidence="3">CGMCC 1.12192</strain>
    </source>
</reference>
<comment type="caution">
    <text evidence="2">The sequence shown here is derived from an EMBL/GenBank/DDBJ whole genome shotgun (WGS) entry which is preliminary data.</text>
</comment>
<feature type="transmembrane region" description="Helical" evidence="1">
    <location>
        <begin position="132"/>
        <end position="155"/>
    </location>
</feature>
<feature type="transmembrane region" description="Helical" evidence="1">
    <location>
        <begin position="23"/>
        <end position="44"/>
    </location>
</feature>
<dbReference type="Pfam" id="PF20128">
    <property type="entry name" value="DUF6518"/>
    <property type="match status" value="1"/>
</dbReference>
<keyword evidence="1" id="KW-0472">Membrane</keyword>
<organism evidence="2 3">
    <name type="scientific">Agromyces aurantiacus</name>
    <dbReference type="NCBI Taxonomy" id="165814"/>
    <lineage>
        <taxon>Bacteria</taxon>
        <taxon>Bacillati</taxon>
        <taxon>Actinomycetota</taxon>
        <taxon>Actinomycetes</taxon>
        <taxon>Micrococcales</taxon>
        <taxon>Microbacteriaceae</taxon>
        <taxon>Agromyces</taxon>
    </lineage>
</organism>
<proteinExistence type="predicted"/>
<evidence type="ECO:0000256" key="1">
    <source>
        <dbReference type="SAM" id="Phobius"/>
    </source>
</evidence>
<feature type="transmembrane region" description="Helical" evidence="1">
    <location>
        <begin position="50"/>
        <end position="69"/>
    </location>
</feature>
<keyword evidence="1" id="KW-0812">Transmembrane</keyword>
<dbReference type="RefSeq" id="WP_204392523.1">
    <property type="nucleotide sequence ID" value="NZ_JAFBBW010000001.1"/>
</dbReference>
<evidence type="ECO:0000313" key="3">
    <source>
        <dbReference type="Proteomes" id="UP001595960"/>
    </source>
</evidence>
<name>A0ABV9R530_9MICO</name>
<dbReference type="InterPro" id="IPR045393">
    <property type="entry name" value="DUF6518"/>
</dbReference>